<keyword evidence="2" id="KW-1185">Reference proteome</keyword>
<sequence length="41" mass="4522">MSAKQQAVACALALCRGQPCLMFFQNCEFESKAEQRARKAG</sequence>
<organism evidence="1 2">
    <name type="scientific">Propionispora vibrioides</name>
    <dbReference type="NCBI Taxonomy" id="112903"/>
    <lineage>
        <taxon>Bacteria</taxon>
        <taxon>Bacillati</taxon>
        <taxon>Bacillota</taxon>
        <taxon>Negativicutes</taxon>
        <taxon>Selenomonadales</taxon>
        <taxon>Sporomusaceae</taxon>
        <taxon>Propionispora</taxon>
    </lineage>
</organism>
<proteinExistence type="predicted"/>
<dbReference type="STRING" id="112903.SAMN04490178_14025"/>
<accession>A0A1H8Y3Q2</accession>
<evidence type="ECO:0000313" key="2">
    <source>
        <dbReference type="Proteomes" id="UP000198847"/>
    </source>
</evidence>
<dbReference type="AlphaFoldDB" id="A0A1H8Y3Q2"/>
<gene>
    <name evidence="1" type="ORF">SAMN04490178_14025</name>
</gene>
<dbReference type="EMBL" id="FODY01000040">
    <property type="protein sequence ID" value="SEP46719.1"/>
    <property type="molecule type" value="Genomic_DNA"/>
</dbReference>
<dbReference type="RefSeq" id="WP_281246141.1">
    <property type="nucleotide sequence ID" value="NZ_FODY01000040.1"/>
</dbReference>
<name>A0A1H8Y3Q2_9FIRM</name>
<dbReference type="Proteomes" id="UP000198847">
    <property type="component" value="Unassembled WGS sequence"/>
</dbReference>
<evidence type="ECO:0000313" key="1">
    <source>
        <dbReference type="EMBL" id="SEP46719.1"/>
    </source>
</evidence>
<protein>
    <submittedName>
        <fullName evidence="1">Uncharacterized protein</fullName>
    </submittedName>
</protein>
<reference evidence="1 2" key="1">
    <citation type="submission" date="2016-10" db="EMBL/GenBank/DDBJ databases">
        <authorList>
            <person name="de Groot N.N."/>
        </authorList>
    </citation>
    <scope>NUCLEOTIDE SEQUENCE [LARGE SCALE GENOMIC DNA]</scope>
    <source>
        <strain evidence="1 2">DSM 13305</strain>
    </source>
</reference>